<proteinExistence type="predicted"/>
<dbReference type="EMBL" id="SOMN01000002">
    <property type="protein sequence ID" value="TFE30830.1"/>
    <property type="molecule type" value="Genomic_DNA"/>
</dbReference>
<evidence type="ECO:0000313" key="2">
    <source>
        <dbReference type="Proteomes" id="UP000297900"/>
    </source>
</evidence>
<comment type="caution">
    <text evidence="1">The sequence shown here is derived from an EMBL/GenBank/DDBJ whole genome shotgun (WGS) entry which is preliminary data.</text>
</comment>
<dbReference type="RefSeq" id="WP_135150709.1">
    <property type="nucleotide sequence ID" value="NZ_SOMN01000002.1"/>
</dbReference>
<organism evidence="1 2">
    <name type="scientific">Cohnella luojiensis</name>
    <dbReference type="NCBI Taxonomy" id="652876"/>
    <lineage>
        <taxon>Bacteria</taxon>
        <taxon>Bacillati</taxon>
        <taxon>Bacillota</taxon>
        <taxon>Bacilli</taxon>
        <taxon>Bacillales</taxon>
        <taxon>Paenibacillaceae</taxon>
        <taxon>Cohnella</taxon>
    </lineage>
</organism>
<protein>
    <submittedName>
        <fullName evidence="1">Uncharacterized protein</fullName>
    </submittedName>
</protein>
<evidence type="ECO:0000313" key="1">
    <source>
        <dbReference type="EMBL" id="TFE30830.1"/>
    </source>
</evidence>
<reference evidence="1 2" key="1">
    <citation type="submission" date="2019-03" db="EMBL/GenBank/DDBJ databases">
        <title>Cohnella endophytica sp. nov., a novel endophytic bacterium isolated from bark of Sonneratia apetala.</title>
        <authorList>
            <person name="Tuo L."/>
        </authorList>
    </citation>
    <scope>NUCLEOTIDE SEQUENCE [LARGE SCALE GENOMIC DNA]</scope>
    <source>
        <strain evidence="1 2">CCTCC AB 208254</strain>
    </source>
</reference>
<gene>
    <name evidence="1" type="ORF">E2980_03370</name>
</gene>
<dbReference type="OrthoDB" id="9553628at2"/>
<sequence>MNLSNGIKITKVKAASVTGTTEVLSDVVDMAGYEGVLFFTTIASFNAGNFIKGRQGTNATVTDAADLKGSKVVATADGEVVWLDIYRPQERYVQLSAIRAGVTTVLGDIYALQYESRKQIVDNDVTNTIVGKLLISPDEGAA</sequence>
<dbReference type="Proteomes" id="UP000297900">
    <property type="component" value="Unassembled WGS sequence"/>
</dbReference>
<accession>A0A4Y8M5A6</accession>
<dbReference type="AlphaFoldDB" id="A0A4Y8M5A6"/>
<keyword evidence="2" id="KW-1185">Reference proteome</keyword>
<name>A0A4Y8M5A6_9BACL</name>